<proteinExistence type="predicted"/>
<gene>
    <name evidence="2" type="ORF">FTX54_014305</name>
</gene>
<keyword evidence="3" id="KW-1185">Reference proteome</keyword>
<organism evidence="2 3">
    <name type="scientific">Alkalicoccus halolimnae</name>
    <dbReference type="NCBI Taxonomy" id="1667239"/>
    <lineage>
        <taxon>Bacteria</taxon>
        <taxon>Bacillati</taxon>
        <taxon>Bacillota</taxon>
        <taxon>Bacilli</taxon>
        <taxon>Bacillales</taxon>
        <taxon>Bacillaceae</taxon>
        <taxon>Alkalicoccus</taxon>
    </lineage>
</organism>
<dbReference type="EMBL" id="CP144914">
    <property type="protein sequence ID" value="WWD79554.1"/>
    <property type="molecule type" value="Genomic_DNA"/>
</dbReference>
<reference evidence="2 3" key="1">
    <citation type="submission" date="2024-01" db="EMBL/GenBank/DDBJ databases">
        <title>Complete Genome Sequence of Alkalicoccus halolimnae BZ-SZ-XJ29T, a Moderately Halophilic Bacterium Isolated from a Salt Lake.</title>
        <authorList>
            <person name="Zhao B."/>
        </authorList>
    </citation>
    <scope>NUCLEOTIDE SEQUENCE [LARGE SCALE GENOMIC DNA]</scope>
    <source>
        <strain evidence="2 3">BZ-SZ-XJ29</strain>
    </source>
</reference>
<dbReference type="GO" id="GO:0006313">
    <property type="term" value="P:DNA transposition"/>
    <property type="evidence" value="ECO:0007669"/>
    <property type="project" value="InterPro"/>
</dbReference>
<dbReference type="KEGG" id="ahal:FTX54_014305"/>
<feature type="domain" description="Transposase IS200-like" evidence="1">
    <location>
        <begin position="10"/>
        <end position="119"/>
    </location>
</feature>
<sequence length="220" mass="25571">MFHLTQLPDQPAIYYHASADQAVFLRREDFQKYLKLLSGSKQKYSFQLLAYSLTTSDVHLLIEPGSFPPEKIIHFIHHQYAFYIKKKYGISRPVFSDSRTLPVLNTRSCLEICKYIHLFPFLTERCSRPLLYRWNSYQAYILNTSLDLTDKSLIYSYFPLETQSSMQEFHEREISLFASPVDMKSFLAAYVETAFQFALGFNTPGISQTFLLSSPAPERG</sequence>
<dbReference type="GO" id="GO:0004803">
    <property type="term" value="F:transposase activity"/>
    <property type="evidence" value="ECO:0007669"/>
    <property type="project" value="InterPro"/>
</dbReference>
<dbReference type="Proteomes" id="UP000321816">
    <property type="component" value="Chromosome"/>
</dbReference>
<evidence type="ECO:0000313" key="3">
    <source>
        <dbReference type="Proteomes" id="UP000321816"/>
    </source>
</evidence>
<dbReference type="Gene3D" id="3.30.70.1290">
    <property type="entry name" value="Transposase IS200-like"/>
    <property type="match status" value="1"/>
</dbReference>
<dbReference type="SUPFAM" id="SSF143422">
    <property type="entry name" value="Transposase IS200-like"/>
    <property type="match status" value="1"/>
</dbReference>
<dbReference type="RefSeq" id="WP_147803783.1">
    <property type="nucleotide sequence ID" value="NZ_CP144914.1"/>
</dbReference>
<protein>
    <recommendedName>
        <fullName evidence="1">Transposase IS200-like domain-containing protein</fullName>
    </recommendedName>
</protein>
<evidence type="ECO:0000259" key="1">
    <source>
        <dbReference type="SMART" id="SM01321"/>
    </source>
</evidence>
<name>A0A5C7FH52_9BACI</name>
<evidence type="ECO:0000313" key="2">
    <source>
        <dbReference type="EMBL" id="WWD79554.1"/>
    </source>
</evidence>
<dbReference type="InterPro" id="IPR002686">
    <property type="entry name" value="Transposase_17"/>
</dbReference>
<dbReference type="AlphaFoldDB" id="A0A5C7FH52"/>
<dbReference type="OrthoDB" id="9788881at2"/>
<dbReference type="GO" id="GO:0003677">
    <property type="term" value="F:DNA binding"/>
    <property type="evidence" value="ECO:0007669"/>
    <property type="project" value="InterPro"/>
</dbReference>
<dbReference type="SMART" id="SM01321">
    <property type="entry name" value="Y1_Tnp"/>
    <property type="match status" value="1"/>
</dbReference>
<accession>A0A5C7FH52</accession>
<dbReference type="InterPro" id="IPR036515">
    <property type="entry name" value="Transposase_17_sf"/>
</dbReference>